<evidence type="ECO:0000259" key="5">
    <source>
        <dbReference type="PROSITE" id="PS50978"/>
    </source>
</evidence>
<dbReference type="Proteomes" id="UP000093199">
    <property type="component" value="Unassembled WGS sequence"/>
</dbReference>
<comment type="subcellular location">
    <subcellularLocation>
        <location evidence="1">Cell envelope</location>
    </subcellularLocation>
</comment>
<dbReference type="InterPro" id="IPR001119">
    <property type="entry name" value="SLH_dom"/>
</dbReference>
<feature type="compositionally biased region" description="Pro residues" evidence="3">
    <location>
        <begin position="1733"/>
        <end position="1746"/>
    </location>
</feature>
<dbReference type="EMBL" id="MASJ01000008">
    <property type="protein sequence ID" value="OCS86781.1"/>
    <property type="molecule type" value="Genomic_DNA"/>
</dbReference>
<evidence type="ECO:0000256" key="1">
    <source>
        <dbReference type="ARBA" id="ARBA00004196"/>
    </source>
</evidence>
<dbReference type="STRING" id="33978.A6M13_12555"/>
<evidence type="ECO:0000256" key="3">
    <source>
        <dbReference type="SAM" id="MobiDB-lite"/>
    </source>
</evidence>
<dbReference type="InterPro" id="IPR006635">
    <property type="entry name" value="NEAT_dom"/>
</dbReference>
<organism evidence="7 8">
    <name type="scientific">Caryophanon tenue</name>
    <dbReference type="NCBI Taxonomy" id="33978"/>
    <lineage>
        <taxon>Bacteria</taxon>
        <taxon>Bacillati</taxon>
        <taxon>Bacillota</taxon>
        <taxon>Bacilli</taxon>
        <taxon>Bacillales</taxon>
        <taxon>Caryophanaceae</taxon>
        <taxon>Caryophanon</taxon>
    </lineage>
</organism>
<dbReference type="OrthoDB" id="504962at2"/>
<feature type="domain" description="SLH" evidence="6">
    <location>
        <begin position="1939"/>
        <end position="2002"/>
    </location>
</feature>
<evidence type="ECO:0000256" key="2">
    <source>
        <dbReference type="ARBA" id="ARBA00022729"/>
    </source>
</evidence>
<feature type="region of interest" description="Disordered" evidence="3">
    <location>
        <begin position="1704"/>
        <end position="1753"/>
    </location>
</feature>
<feature type="domain" description="SLH" evidence="6">
    <location>
        <begin position="2003"/>
        <end position="2062"/>
    </location>
</feature>
<feature type="chain" id="PRO_5038902646" evidence="4">
    <location>
        <begin position="32"/>
        <end position="2062"/>
    </location>
</feature>
<dbReference type="SUPFAM" id="SSF158911">
    <property type="entry name" value="NEAT domain-like"/>
    <property type="match status" value="2"/>
</dbReference>
<evidence type="ECO:0000259" key="6">
    <source>
        <dbReference type="PROSITE" id="PS51272"/>
    </source>
</evidence>
<dbReference type="Pfam" id="PF00395">
    <property type="entry name" value="SLH"/>
    <property type="match status" value="3"/>
</dbReference>
<feature type="domain" description="SLH" evidence="6">
    <location>
        <begin position="1881"/>
        <end position="1938"/>
    </location>
</feature>
<dbReference type="PROSITE" id="PS51272">
    <property type="entry name" value="SLH"/>
    <property type="match status" value="3"/>
</dbReference>
<dbReference type="GO" id="GO:0030313">
    <property type="term" value="C:cell envelope"/>
    <property type="evidence" value="ECO:0007669"/>
    <property type="project" value="UniProtKB-SubCell"/>
</dbReference>
<feature type="signal peptide" evidence="4">
    <location>
        <begin position="1"/>
        <end position="31"/>
    </location>
</feature>
<dbReference type="Gene3D" id="2.60.40.1850">
    <property type="match status" value="4"/>
</dbReference>
<feature type="compositionally biased region" description="Low complexity" evidence="3">
    <location>
        <begin position="1705"/>
        <end position="1726"/>
    </location>
</feature>
<evidence type="ECO:0000313" key="8">
    <source>
        <dbReference type="Proteomes" id="UP000093199"/>
    </source>
</evidence>
<evidence type="ECO:0000256" key="4">
    <source>
        <dbReference type="SAM" id="SignalP"/>
    </source>
</evidence>
<dbReference type="InterPro" id="IPR037250">
    <property type="entry name" value="NEAT_dom_sf"/>
</dbReference>
<dbReference type="RefSeq" id="WP_066544458.1">
    <property type="nucleotide sequence ID" value="NZ_MASJ01000008.1"/>
</dbReference>
<gene>
    <name evidence="7" type="ORF">A6M13_12555</name>
</gene>
<reference evidence="7 8" key="1">
    <citation type="submission" date="2016-07" db="EMBL/GenBank/DDBJ databases">
        <title>Caryophanon tenue genome sequencing.</title>
        <authorList>
            <person name="Verma A."/>
            <person name="Pal Y."/>
            <person name="Krishnamurthi S."/>
        </authorList>
    </citation>
    <scope>NUCLEOTIDE SEQUENCE [LARGE SCALE GENOMIC DNA]</scope>
    <source>
        <strain evidence="7 8">DSM 14152</strain>
    </source>
</reference>
<accession>A0A1C0YI11</accession>
<proteinExistence type="predicted"/>
<protein>
    <submittedName>
        <fullName evidence="7">Uncharacterized protein</fullName>
    </submittedName>
</protein>
<sequence>MKSYRYSKKYMRVALATVLAVSAVAPTMSHAEASTAEVTSSYDLAQLEAGYYAIGTTLATEGGNVDQFQLTYHTPLHAEVEVTESGEKIVTLYVNRNVVSASHIDTISVQQDGQDIPVTVTESLPRVGDSLPQTIQFTISDLTKPLTIQYNFSQKISTIIREDIPQQATLSFDATTITKQDAPSRQFEQRETLADGVYDVSLASFMSGSGFVTPTAVKATVAPKAKLEVINGKYYVTATVLPGLHAENPQNNYELHNINSILYAWTGTEETKAAQVAVNEETHETTIRFEIRNPYDYTELMSSKYYYDRETPTYGGTERLYLKIDPATITYVAEAPTVDVGNYKVVSTYRTHAMDITRPYANTFFAQEVAIDVTAAKKTLTVQVLNNEESLVDITSFSSTLPYEELKAADGSVYALQFTVDTLQQNIPLTISGKDKITGEQVTEQGSIVTNFVTLEKLDAPLPLRKHTKHVPTAFPHEDGEYTIDVTLLRDVQRAPFTKEVGLASNEYFIEDTRVVVNDGTYTVKGTIRNNSAMSYTDGWEMENVYGDYTFTPFTMTKKLDVAAGVFNQEFEVEVDDLSAPTRVKFNTYRPYDQKLTNSFIGRLLFDLESVAPFEANEVAGEELPYTLTAVGNGAMDDFVVNYLNPYFEKPATLKEEDGQRYAYITITGKMYIADTILYTDEQGNEKPVTFVSDNGKEGLDRVRVIKFPVHTETMKLYVDGDTYGQYHVQTNFVLKEDVPYTIVLAPDAPPAPIDIAAYLGPYFEKPAEVYKENGQYYANITLNGKMYIANELQYVNAAGEKVDAEIIADNEKEGLDRVYTVKFPLASNVLDIYVDADTYGKYDLRLTFDKDIVAVTPPIEQPQEPEQPVEETVEENVWFTAEHTRASARPYIEAAMQSANMITRDGAKYAQFTIAASTNIKLKDSDTYTIVATKEDGTQIVEVLLIDGYKAVLPFTYYPMPSMPAFVMDNTTTVYFPFETPANGDVSAHEHFAITDVTDAHYVKNYREATKNIDVITREDGRYARISLDLRYPIFGSVSGGQLVKIANPLRTYEVKLNDDNEATLTFSSSGTADHVVTYQVAADAQEATLYEGFSSYLDVTEKTNVTFVYEEGTEAEAIRLLQSAMTEQPYVDTAENAIILGMAFAPTDEVKAVRIKKDNMMFVNWNSPDTGAMQTSFTGAIGEGMFFEVEHVDGTVYKVPVKAFVAGDMTAQPEQPAVVQFVEKNVDFQFTTGTDFETGASADAYLRDFVTNADFVIGEDGEPYAEITFGGHSYAIDTFKEGNETGADATIVATTGSVDTKDLTRTVRIALDAHYQANVFLGSTRGNYTFKFDFIEEKTSFAFTSGTANDAYFSAWVPRADVIEATNGDRYAYITFAGHSYAVEDFVVNDEAAVLVSETGSAETKDLVRVVRVKLEDHKAAVTLKASTHGTYTFNFDFTKATTSWLDALTRQDQAVELTITAGMPAQFIIPGVIEAAQAKKVDDGIQFTIDTTKAESARGFYQTFIVKQGDNILTEVSAANHETATFTVASIDDVTVEVVYVTPETETAAQKETTYTGTLTNVKVVEEEVPSDEVDSSQYVDGSDLDETIFTATPQPLTFTYESLIAHIPSATAMATIIPAASVKKVEDAYEVTLTINPRQTYDFFVTQRGETVASIDPEGTEETTLTFTVPNLDDLFFYVNGISGSGIETVIGAQVTGYELTPVNPEEPTEPETPVNPEQPTTPSLPVIPGSPTPVEPQPEQPVAPEVPQQPIVTETLPSTGDVTFDITAPAAFTAFISNIDTHQHADGYDVSLALQPTESLQSFTVLQDGEEIASWSQNEAFTAKLAALWQRLTATTPAPTVNFTLSSLENLQFVVTTTEGELTATVTATAVVEEETVTHPFTDIAATGHEAEIAALFNAGITTGTSATTFSPGAPITRAQFAVMIARALQVTPTTTTTFTDTKGKWYEADVQALQEIGIITGTSATTFEPGKQITRQQAAVMIHRMLQYKGYVNIETTLSYTDAAKISAYAEEAFAQLQHQQIMTGNNGEISPQASLTRSQMAKILKRALDISGYEF</sequence>
<dbReference type="PROSITE" id="PS50978">
    <property type="entry name" value="NEAT"/>
    <property type="match status" value="1"/>
</dbReference>
<comment type="caution">
    <text evidence="7">The sequence shown here is derived from an EMBL/GenBank/DDBJ whole genome shotgun (WGS) entry which is preliminary data.</text>
</comment>
<name>A0A1C0YI11_9BACL</name>
<evidence type="ECO:0000313" key="7">
    <source>
        <dbReference type="EMBL" id="OCS86781.1"/>
    </source>
</evidence>
<dbReference type="CDD" id="cd06920">
    <property type="entry name" value="NEAT"/>
    <property type="match status" value="1"/>
</dbReference>
<feature type="domain" description="NEAT" evidence="5">
    <location>
        <begin position="619"/>
        <end position="753"/>
    </location>
</feature>
<keyword evidence="8" id="KW-1185">Reference proteome</keyword>
<keyword evidence="2 4" id="KW-0732">Signal</keyword>
<dbReference type="Pfam" id="PF05031">
    <property type="entry name" value="NEAT"/>
    <property type="match status" value="1"/>
</dbReference>